<dbReference type="SUPFAM" id="SSF55846">
    <property type="entry name" value="N-acetylmuramoyl-L-alanine amidase-like"/>
    <property type="match status" value="1"/>
</dbReference>
<dbReference type="GO" id="GO:0009254">
    <property type="term" value="P:peptidoglycan turnover"/>
    <property type="evidence" value="ECO:0007669"/>
    <property type="project" value="TreeGrafter"/>
</dbReference>
<dbReference type="GO" id="GO:0008745">
    <property type="term" value="F:N-acetylmuramoyl-L-alanine amidase activity"/>
    <property type="evidence" value="ECO:0007669"/>
    <property type="project" value="UniProtKB-EC"/>
</dbReference>
<keyword evidence="3" id="KW-0378">Hydrolase</keyword>
<dbReference type="PANTHER" id="PTHR30417:SF1">
    <property type="entry name" value="N-ACETYLMURAMOYL-L-ALANINE AMIDASE AMID"/>
    <property type="match status" value="1"/>
</dbReference>
<reference evidence="6" key="1">
    <citation type="submission" date="2018-05" db="EMBL/GenBank/DDBJ databases">
        <authorList>
            <person name="Lanie J.A."/>
            <person name="Ng W.-L."/>
            <person name="Kazmierczak K.M."/>
            <person name="Andrzejewski T.M."/>
            <person name="Davidsen T.M."/>
            <person name="Wayne K.J."/>
            <person name="Tettelin H."/>
            <person name="Glass J.I."/>
            <person name="Rusch D."/>
            <person name="Podicherti R."/>
            <person name="Tsui H.-C.T."/>
            <person name="Winkler M.E."/>
        </authorList>
    </citation>
    <scope>NUCLEOTIDE SEQUENCE</scope>
</reference>
<dbReference type="CDD" id="cd06583">
    <property type="entry name" value="PGRP"/>
    <property type="match status" value="1"/>
</dbReference>
<dbReference type="InterPro" id="IPR002502">
    <property type="entry name" value="Amidase_domain"/>
</dbReference>
<evidence type="ECO:0000256" key="1">
    <source>
        <dbReference type="ARBA" id="ARBA00001561"/>
    </source>
</evidence>
<dbReference type="AlphaFoldDB" id="A0A382FMV7"/>
<evidence type="ECO:0000256" key="3">
    <source>
        <dbReference type="ARBA" id="ARBA00022801"/>
    </source>
</evidence>
<dbReference type="EMBL" id="UINC01050919">
    <property type="protein sequence ID" value="SVB64456.1"/>
    <property type="molecule type" value="Genomic_DNA"/>
</dbReference>
<dbReference type="Pfam" id="PF01510">
    <property type="entry name" value="Amidase_2"/>
    <property type="match status" value="1"/>
</dbReference>
<gene>
    <name evidence="6" type="ORF">METZ01_LOCUS217310</name>
</gene>
<comment type="catalytic activity">
    <reaction evidence="1">
        <text>Hydrolyzes the link between N-acetylmuramoyl residues and L-amino acid residues in certain cell-wall glycopeptides.</text>
        <dbReference type="EC" id="3.5.1.28"/>
    </reaction>
</comment>
<protein>
    <recommendedName>
        <fullName evidence="2">N-acetylmuramoyl-L-alanine amidase</fullName>
        <ecNumber evidence="2">3.5.1.28</ecNumber>
    </recommendedName>
</protein>
<proteinExistence type="predicted"/>
<organism evidence="6">
    <name type="scientific">marine metagenome</name>
    <dbReference type="NCBI Taxonomy" id="408172"/>
    <lineage>
        <taxon>unclassified sequences</taxon>
        <taxon>metagenomes</taxon>
        <taxon>ecological metagenomes</taxon>
    </lineage>
</organism>
<dbReference type="InterPro" id="IPR051206">
    <property type="entry name" value="NAMLAA_amidase_2"/>
</dbReference>
<dbReference type="PANTHER" id="PTHR30417">
    <property type="entry name" value="N-ACETYLMURAMOYL-L-ALANINE AMIDASE AMID"/>
    <property type="match status" value="1"/>
</dbReference>
<dbReference type="SMART" id="SM00644">
    <property type="entry name" value="Ami_2"/>
    <property type="match status" value="1"/>
</dbReference>
<sequence>MHIDGYKLVGEDIVQYATPNQGGLFASGAPDTLVIHFTAGASIAWAIAALCNSKSAHRVSAHLVVGRDGSITQLLPFDTIAWHAGRSTWGGRTRFNDFSIGIEIDNAGRLQTQGDGFVSWKGNAIAASEVVEGTHRNEKESSWWHKYPQPQLDVVEALCRLLVDDRQMRWILGHEEIAPGRKDDPGPAFPLDDLRRRVLPAPMRRYDDTDDPAA</sequence>
<keyword evidence="4" id="KW-0961">Cell wall biogenesis/degradation</keyword>
<evidence type="ECO:0000313" key="6">
    <source>
        <dbReference type="EMBL" id="SVB64456.1"/>
    </source>
</evidence>
<dbReference type="GO" id="GO:0009253">
    <property type="term" value="P:peptidoglycan catabolic process"/>
    <property type="evidence" value="ECO:0007669"/>
    <property type="project" value="InterPro"/>
</dbReference>
<dbReference type="InterPro" id="IPR036505">
    <property type="entry name" value="Amidase/PGRP_sf"/>
</dbReference>
<evidence type="ECO:0000256" key="2">
    <source>
        <dbReference type="ARBA" id="ARBA00011901"/>
    </source>
</evidence>
<dbReference type="EC" id="3.5.1.28" evidence="2"/>
<evidence type="ECO:0000256" key="4">
    <source>
        <dbReference type="ARBA" id="ARBA00023316"/>
    </source>
</evidence>
<feature type="domain" description="N-acetylmuramoyl-L-alanine amidase" evidence="5">
    <location>
        <begin position="18"/>
        <end position="186"/>
    </location>
</feature>
<accession>A0A382FMV7</accession>
<evidence type="ECO:0000259" key="5">
    <source>
        <dbReference type="SMART" id="SM00644"/>
    </source>
</evidence>
<dbReference type="Gene3D" id="3.40.80.10">
    <property type="entry name" value="Peptidoglycan recognition protein-like"/>
    <property type="match status" value="1"/>
</dbReference>
<name>A0A382FMV7_9ZZZZ</name>
<dbReference type="GO" id="GO:0071555">
    <property type="term" value="P:cell wall organization"/>
    <property type="evidence" value="ECO:0007669"/>
    <property type="project" value="UniProtKB-KW"/>
</dbReference>